<dbReference type="EMBL" id="JAODUO010006715">
    <property type="protein sequence ID" value="KAK2139080.1"/>
    <property type="molecule type" value="Genomic_DNA"/>
</dbReference>
<gene>
    <name evidence="3" type="ORF">NP493_6718g00000</name>
</gene>
<accession>A0AAD9IRT0</accession>
<dbReference type="AlphaFoldDB" id="A0AAD9IRT0"/>
<evidence type="ECO:0000259" key="2">
    <source>
        <dbReference type="Pfam" id="PF03067"/>
    </source>
</evidence>
<feature type="domain" description="Chitin-binding type-4" evidence="2">
    <location>
        <begin position="22"/>
        <end position="152"/>
    </location>
</feature>
<sequence>MYLTLVHTQLGVSLLQYQNGLNGGKCGVCGDPWGKPNPQFVAGGKYANGIITRTYKEGQEIAVAVDVTAPHGGWFEFRICPNNDFRVPVTHECLNKNLLPLADGTGYRVYLDIKQPAGFKNATLRNNWGTGEDGRSCIGCGLQEEFYGCADVEIVAHPVTLQAATGEPSNRTPPSAAKTTQPPSSRPANSLPPKEERPTIQPPIWLPDVVTNSPAKPWVPEVVATSPAKPWVPDVVTASPAKPQLPTVAAKDCGVVDGYEDNKILDRWCQVNCPGLPGRLCRCGGKKSWAPVCGRVLSGTPACVDVPADVGRGGFLGRVLRCTLYANTLRFMDKSSFRYTPVKTMADAQCDLCFGRQLDPDSPPVTTTRLSF</sequence>
<name>A0AAD9IRT0_RIDPI</name>
<keyword evidence="4" id="KW-1185">Reference proteome</keyword>
<evidence type="ECO:0000256" key="1">
    <source>
        <dbReference type="SAM" id="MobiDB-lite"/>
    </source>
</evidence>
<evidence type="ECO:0000313" key="4">
    <source>
        <dbReference type="Proteomes" id="UP001209878"/>
    </source>
</evidence>
<reference evidence="3" key="1">
    <citation type="journal article" date="2023" name="Mol. Biol. Evol.">
        <title>Third-Generation Sequencing Reveals the Adaptive Role of the Epigenome in Three Deep-Sea Polychaetes.</title>
        <authorList>
            <person name="Perez M."/>
            <person name="Aroh O."/>
            <person name="Sun Y."/>
            <person name="Lan Y."/>
            <person name="Juniper S.K."/>
            <person name="Young C.R."/>
            <person name="Angers B."/>
            <person name="Qian P.Y."/>
        </authorList>
    </citation>
    <scope>NUCLEOTIDE SEQUENCE</scope>
    <source>
        <strain evidence="3">R07B-5</strain>
    </source>
</reference>
<evidence type="ECO:0000313" key="3">
    <source>
        <dbReference type="EMBL" id="KAK2139080.1"/>
    </source>
</evidence>
<dbReference type="InterPro" id="IPR004302">
    <property type="entry name" value="Cellulose/chitin-bd_N"/>
</dbReference>
<comment type="caution">
    <text evidence="3">The sequence shown here is derived from an EMBL/GenBank/DDBJ whole genome shotgun (WGS) entry which is preliminary data.</text>
</comment>
<feature type="compositionally biased region" description="Polar residues" evidence="1">
    <location>
        <begin position="167"/>
        <end position="188"/>
    </location>
</feature>
<feature type="region of interest" description="Disordered" evidence="1">
    <location>
        <begin position="163"/>
        <end position="206"/>
    </location>
</feature>
<dbReference type="Pfam" id="PF03067">
    <property type="entry name" value="LPMO_10"/>
    <property type="match status" value="1"/>
</dbReference>
<protein>
    <recommendedName>
        <fullName evidence="2">Chitin-binding type-4 domain-containing protein</fullName>
    </recommendedName>
</protein>
<organism evidence="3 4">
    <name type="scientific">Ridgeia piscesae</name>
    <name type="common">Tubeworm</name>
    <dbReference type="NCBI Taxonomy" id="27915"/>
    <lineage>
        <taxon>Eukaryota</taxon>
        <taxon>Metazoa</taxon>
        <taxon>Spiralia</taxon>
        <taxon>Lophotrochozoa</taxon>
        <taxon>Annelida</taxon>
        <taxon>Polychaeta</taxon>
        <taxon>Sedentaria</taxon>
        <taxon>Canalipalpata</taxon>
        <taxon>Sabellida</taxon>
        <taxon>Siboglinidae</taxon>
        <taxon>Ridgeia</taxon>
    </lineage>
</organism>
<proteinExistence type="predicted"/>
<dbReference type="Proteomes" id="UP001209878">
    <property type="component" value="Unassembled WGS sequence"/>
</dbReference>